<evidence type="ECO:0000313" key="2">
    <source>
        <dbReference type="Proteomes" id="UP000198803"/>
    </source>
</evidence>
<accession>A0ABY0PT17</accession>
<reference evidence="1 2" key="1">
    <citation type="submission" date="2016-10" db="EMBL/GenBank/DDBJ databases">
        <authorList>
            <person name="Varghese N."/>
            <person name="Submissions S."/>
        </authorList>
    </citation>
    <scope>NUCLEOTIDE SEQUENCE [LARGE SCALE GENOMIC DNA]</scope>
    <source>
        <strain evidence="1 2">GAS524</strain>
    </source>
</reference>
<dbReference type="SUPFAM" id="SSF51713">
    <property type="entry name" value="tRNA-guanine transglycosylase"/>
    <property type="match status" value="1"/>
</dbReference>
<dbReference type="Proteomes" id="UP000198803">
    <property type="component" value="Chromosome I"/>
</dbReference>
<evidence type="ECO:0000313" key="1">
    <source>
        <dbReference type="EMBL" id="SDI90787.1"/>
    </source>
</evidence>
<dbReference type="EMBL" id="LT629693">
    <property type="protein sequence ID" value="SDI90787.1"/>
    <property type="molecule type" value="Genomic_DNA"/>
</dbReference>
<dbReference type="Gene3D" id="3.20.20.105">
    <property type="entry name" value="Queuine tRNA-ribosyltransferase-like"/>
    <property type="match status" value="1"/>
</dbReference>
<organism evidence="1 2">
    <name type="scientific">Bradyrhizobium ottawaense</name>
    <dbReference type="NCBI Taxonomy" id="931866"/>
    <lineage>
        <taxon>Bacteria</taxon>
        <taxon>Pseudomonadati</taxon>
        <taxon>Pseudomonadota</taxon>
        <taxon>Alphaproteobacteria</taxon>
        <taxon>Hyphomicrobiales</taxon>
        <taxon>Nitrobacteraceae</taxon>
        <taxon>Bradyrhizobium</taxon>
    </lineage>
</organism>
<proteinExistence type="predicted"/>
<name>A0ABY0PT17_9BRAD</name>
<protein>
    <submittedName>
        <fullName evidence="1">Uncharacterized protein</fullName>
    </submittedName>
</protein>
<sequence length="236" mass="27009">MLAKRRTVRLGNATELRTPLLLPSFSSKGFPKVQKIIKACEEYISDEILVSAYDVSYGTLSPEFDFASAIFLDSGGYEASRDADLSEIYEGDHVGKEWSPERYAEIVRNWRCSSPTVFVSFDHPKYRTDTKEQIDRARRLVLPAGEHARSFLLKPESEDSIRLRLDRITPHLARLKDFAIIGVTEKEIGNSILSRMMNVARLRKALDRHYPDMPIHVLVASTPSRLTYSFWQVPIF</sequence>
<keyword evidence="2" id="KW-1185">Reference proteome</keyword>
<dbReference type="InterPro" id="IPR036511">
    <property type="entry name" value="TGT-like_sf"/>
</dbReference>
<gene>
    <name evidence="1" type="ORF">SAMN05444163_4044</name>
</gene>
<dbReference type="RefSeq" id="WP_091976602.1">
    <property type="nucleotide sequence ID" value="NZ_LT629693.1"/>
</dbReference>